<keyword evidence="2" id="KW-1133">Transmembrane helix</keyword>
<keyword evidence="4" id="KW-1185">Reference proteome</keyword>
<dbReference type="Pfam" id="PF13801">
    <property type="entry name" value="Metal_resist"/>
    <property type="match status" value="1"/>
</dbReference>
<protein>
    <submittedName>
        <fullName evidence="3">Periplasmic heavy metal sensor</fullName>
    </submittedName>
</protein>
<feature type="transmembrane region" description="Helical" evidence="2">
    <location>
        <begin position="12"/>
        <end position="33"/>
    </location>
</feature>
<evidence type="ECO:0000256" key="1">
    <source>
        <dbReference type="SAM" id="MobiDB-lite"/>
    </source>
</evidence>
<evidence type="ECO:0000313" key="4">
    <source>
        <dbReference type="Proteomes" id="UP000294562"/>
    </source>
</evidence>
<name>A0A4R6AUF8_9RHOB</name>
<accession>A0A4R6AUF8</accession>
<feature type="region of interest" description="Disordered" evidence="1">
    <location>
        <begin position="145"/>
        <end position="181"/>
    </location>
</feature>
<sequence length="181" mass="19917">MAWVKRNLGLKLGLALSLGINLLIVGVVAGVIMNRDDARTGVSGMRDAGLFGYVAMLPRDARDAMRNESRALRAEQGIDWRGEIRTANAALAQEIAKDDLSEESLRAAFQKVSSLRDGADDAVQEALMRQILALPVDQRVKYAERILRGHPKSRKSGDDDRKNDAHHKGGSVDKDRNDKDN</sequence>
<evidence type="ECO:0000256" key="2">
    <source>
        <dbReference type="SAM" id="Phobius"/>
    </source>
</evidence>
<gene>
    <name evidence="3" type="ORF">E2L05_10855</name>
</gene>
<dbReference type="RefSeq" id="WP_133342934.1">
    <property type="nucleotide sequence ID" value="NZ_SMZO01000021.1"/>
</dbReference>
<dbReference type="AlphaFoldDB" id="A0A4R6AUF8"/>
<feature type="compositionally biased region" description="Basic and acidic residues" evidence="1">
    <location>
        <begin position="155"/>
        <end position="181"/>
    </location>
</feature>
<keyword evidence="2" id="KW-0472">Membrane</keyword>
<organism evidence="3 4">
    <name type="scientific">Meridianimarinicoccus aquatilis</name>
    <dbReference type="NCBI Taxonomy" id="2552766"/>
    <lineage>
        <taxon>Bacteria</taxon>
        <taxon>Pseudomonadati</taxon>
        <taxon>Pseudomonadota</taxon>
        <taxon>Alphaproteobacteria</taxon>
        <taxon>Rhodobacterales</taxon>
        <taxon>Paracoccaceae</taxon>
        <taxon>Meridianimarinicoccus</taxon>
    </lineage>
</organism>
<dbReference type="EMBL" id="SMZO01000021">
    <property type="protein sequence ID" value="TDL87830.1"/>
    <property type="molecule type" value="Genomic_DNA"/>
</dbReference>
<dbReference type="Proteomes" id="UP000294562">
    <property type="component" value="Unassembled WGS sequence"/>
</dbReference>
<comment type="caution">
    <text evidence="3">The sequence shown here is derived from an EMBL/GenBank/DDBJ whole genome shotgun (WGS) entry which is preliminary data.</text>
</comment>
<reference evidence="3 4" key="1">
    <citation type="submission" date="2019-03" db="EMBL/GenBank/DDBJ databases">
        <title>Rhodobacteraceae bacterium SM1902, a new member of the family Rhodobacteraceae isolated from Yantai.</title>
        <authorList>
            <person name="Sun Y."/>
        </authorList>
    </citation>
    <scope>NUCLEOTIDE SEQUENCE [LARGE SCALE GENOMIC DNA]</scope>
    <source>
        <strain evidence="3 4">SM1902</strain>
    </source>
</reference>
<keyword evidence="2" id="KW-0812">Transmembrane</keyword>
<dbReference type="InterPro" id="IPR025961">
    <property type="entry name" value="Metal_resist"/>
</dbReference>
<evidence type="ECO:0000313" key="3">
    <source>
        <dbReference type="EMBL" id="TDL87830.1"/>
    </source>
</evidence>
<proteinExistence type="predicted"/>